<dbReference type="InterPro" id="IPR014710">
    <property type="entry name" value="RmlC-like_jellyroll"/>
</dbReference>
<feature type="domain" description="Cyclic nucleotide-binding" evidence="2">
    <location>
        <begin position="85"/>
        <end position="174"/>
    </location>
</feature>
<reference evidence="3 4" key="1">
    <citation type="submission" date="2019-12" db="EMBL/GenBank/DDBJ databases">
        <title>Maritimibacter sp. nov. sp. isolated from sea sand.</title>
        <authorList>
            <person name="Kim J."/>
            <person name="Jeong S.E."/>
            <person name="Jung H.S."/>
            <person name="Jeon C.O."/>
        </authorList>
    </citation>
    <scope>NUCLEOTIDE SEQUENCE [LARGE SCALE GENOMIC DNA]</scope>
    <source>
        <strain evidence="3 4">DP07</strain>
    </source>
</reference>
<dbReference type="SMART" id="SM00100">
    <property type="entry name" value="cNMP"/>
    <property type="match status" value="1"/>
</dbReference>
<dbReference type="SUPFAM" id="SSF51206">
    <property type="entry name" value="cAMP-binding domain-like"/>
    <property type="match status" value="1"/>
</dbReference>
<dbReference type="CDD" id="cd00038">
    <property type="entry name" value="CAP_ED"/>
    <property type="match status" value="1"/>
</dbReference>
<comment type="caution">
    <text evidence="3">The sequence shown here is derived from an EMBL/GenBank/DDBJ whole genome shotgun (WGS) entry which is preliminary data.</text>
</comment>
<keyword evidence="1" id="KW-0472">Membrane</keyword>
<organism evidence="3 4">
    <name type="scientific">Maritimibacter harenae</name>
    <dbReference type="NCBI Taxonomy" id="2606218"/>
    <lineage>
        <taxon>Bacteria</taxon>
        <taxon>Pseudomonadati</taxon>
        <taxon>Pseudomonadota</taxon>
        <taxon>Alphaproteobacteria</taxon>
        <taxon>Rhodobacterales</taxon>
        <taxon>Roseobacteraceae</taxon>
        <taxon>Maritimibacter</taxon>
    </lineage>
</organism>
<dbReference type="Gene3D" id="2.60.120.10">
    <property type="entry name" value="Jelly Rolls"/>
    <property type="match status" value="1"/>
</dbReference>
<name>A0A845M7M7_9RHOB</name>
<dbReference type="InterPro" id="IPR018490">
    <property type="entry name" value="cNMP-bd_dom_sf"/>
</dbReference>
<dbReference type="InterPro" id="IPR018488">
    <property type="entry name" value="cNMP-bd_CS"/>
</dbReference>
<keyword evidence="1" id="KW-0812">Transmembrane</keyword>
<gene>
    <name evidence="3" type="ORF">GQE99_10900</name>
</gene>
<sequence>MPIWLEITSYVASALVFLSFFMKEIVPLRLIAIVSNIFFMIYAIGAGLLPILILDAALLPLNIWRVIEYKRLERKVRAASQGTVEVEKIVPLMTGRRVDEGEVLFRKGDAAEELYYLAEGRIRFDEVDVEIGPGTVFGEVGVFLDDEGRTATATCVEGGEIRTLSRKRVEQLVMVDPGFGLFLTRLIAARLTANMAGMSRA</sequence>
<dbReference type="AlphaFoldDB" id="A0A845M7M7"/>
<evidence type="ECO:0000259" key="2">
    <source>
        <dbReference type="PROSITE" id="PS50042"/>
    </source>
</evidence>
<dbReference type="PROSITE" id="PS00889">
    <property type="entry name" value="CNMP_BINDING_2"/>
    <property type="match status" value="1"/>
</dbReference>
<dbReference type="InterPro" id="IPR000595">
    <property type="entry name" value="cNMP-bd_dom"/>
</dbReference>
<accession>A0A845M7M7</accession>
<feature type="transmembrane region" description="Helical" evidence="1">
    <location>
        <begin position="7"/>
        <end position="25"/>
    </location>
</feature>
<keyword evidence="1" id="KW-1133">Transmembrane helix</keyword>
<proteinExistence type="predicted"/>
<keyword evidence="4" id="KW-1185">Reference proteome</keyword>
<dbReference type="Pfam" id="PF00027">
    <property type="entry name" value="cNMP_binding"/>
    <property type="match status" value="1"/>
</dbReference>
<protein>
    <submittedName>
        <fullName evidence="3">Cyclic nucleotide-binding domain-containing protein</fullName>
    </submittedName>
</protein>
<dbReference type="EMBL" id="WTUX01000012">
    <property type="protein sequence ID" value="MZR13523.1"/>
    <property type="molecule type" value="Genomic_DNA"/>
</dbReference>
<evidence type="ECO:0000313" key="4">
    <source>
        <dbReference type="Proteomes" id="UP000467322"/>
    </source>
</evidence>
<dbReference type="RefSeq" id="WP_161351638.1">
    <property type="nucleotide sequence ID" value="NZ_WTUX01000012.1"/>
</dbReference>
<dbReference type="PROSITE" id="PS50042">
    <property type="entry name" value="CNMP_BINDING_3"/>
    <property type="match status" value="1"/>
</dbReference>
<feature type="transmembrane region" description="Helical" evidence="1">
    <location>
        <begin position="37"/>
        <end position="64"/>
    </location>
</feature>
<dbReference type="Proteomes" id="UP000467322">
    <property type="component" value="Unassembled WGS sequence"/>
</dbReference>
<evidence type="ECO:0000313" key="3">
    <source>
        <dbReference type="EMBL" id="MZR13523.1"/>
    </source>
</evidence>
<evidence type="ECO:0000256" key="1">
    <source>
        <dbReference type="SAM" id="Phobius"/>
    </source>
</evidence>